<dbReference type="AlphaFoldDB" id="A0A0L6JX04"/>
<protein>
    <recommendedName>
        <fullName evidence="1">Suppressor of fused-like domain-containing protein</fullName>
    </recommendedName>
</protein>
<accession>A0A0L6JX04</accession>
<proteinExistence type="predicted"/>
<evidence type="ECO:0000259" key="1">
    <source>
        <dbReference type="Pfam" id="PF05076"/>
    </source>
</evidence>
<reference evidence="3" key="1">
    <citation type="submission" date="2015-07" db="EMBL/GenBank/DDBJ databases">
        <title>Near-Complete Genome Sequence of the Cellulolytic Bacterium Bacteroides (Pseudobacteroides) cellulosolvens ATCC 35603.</title>
        <authorList>
            <person name="Dassa B."/>
            <person name="Utturkar S.M."/>
            <person name="Klingeman D.M."/>
            <person name="Hurt R.A."/>
            <person name="Keller M."/>
            <person name="Xu J."/>
            <person name="Reddy Y.H.K."/>
            <person name="Borovok I."/>
            <person name="Grinberg I.R."/>
            <person name="Lamed R."/>
            <person name="Zhivin O."/>
            <person name="Bayer E.A."/>
            <person name="Brown S.D."/>
        </authorList>
    </citation>
    <scope>NUCLEOTIDE SEQUENCE [LARGE SCALE GENOMIC DNA]</scope>
    <source>
        <strain evidence="3">DSM 2933</strain>
    </source>
</reference>
<keyword evidence="3" id="KW-1185">Reference proteome</keyword>
<name>A0A0L6JX04_9FIRM</name>
<dbReference type="Proteomes" id="UP000036923">
    <property type="component" value="Unassembled WGS sequence"/>
</dbReference>
<dbReference type="STRING" id="398512.Bccel_5249"/>
<dbReference type="OrthoDB" id="6194342at2"/>
<dbReference type="Pfam" id="PF05076">
    <property type="entry name" value="SUFU"/>
    <property type="match status" value="1"/>
</dbReference>
<organism evidence="2 3">
    <name type="scientific">Pseudobacteroides cellulosolvens ATCC 35603 = DSM 2933</name>
    <dbReference type="NCBI Taxonomy" id="398512"/>
    <lineage>
        <taxon>Bacteria</taxon>
        <taxon>Bacillati</taxon>
        <taxon>Bacillota</taxon>
        <taxon>Clostridia</taxon>
        <taxon>Eubacteriales</taxon>
        <taxon>Oscillospiraceae</taxon>
        <taxon>Pseudobacteroides</taxon>
    </lineage>
</organism>
<gene>
    <name evidence="2" type="ORF">Bccel_5249</name>
</gene>
<dbReference type="InterPro" id="IPR020941">
    <property type="entry name" value="SUFU-like_domain"/>
</dbReference>
<comment type="caution">
    <text evidence="2">The sequence shown here is derived from an EMBL/GenBank/DDBJ whole genome shotgun (WGS) entry which is preliminary data.</text>
</comment>
<dbReference type="EMBL" id="LGTC01000001">
    <property type="protein sequence ID" value="KNY29972.1"/>
    <property type="molecule type" value="Genomic_DNA"/>
</dbReference>
<dbReference type="RefSeq" id="WP_036943621.1">
    <property type="nucleotide sequence ID" value="NZ_JQKC01000022.1"/>
</dbReference>
<evidence type="ECO:0000313" key="3">
    <source>
        <dbReference type="Proteomes" id="UP000036923"/>
    </source>
</evidence>
<feature type="domain" description="Suppressor of fused-like" evidence="1">
    <location>
        <begin position="62"/>
        <end position="196"/>
    </location>
</feature>
<dbReference type="eggNOG" id="ENOG5032T1S">
    <property type="taxonomic scope" value="Bacteria"/>
</dbReference>
<sequence length="199" mass="22328">MNLTGIWVGGCLIQIYSEKLNGLWVTSSFGLTNSDMPAKSKLERSKINSTDGKATSFEQVVVSRLPRKVPEEWAGYGYEIVVLAKEKNTWPYGFLNNIVQMEIFQDVGILERVYDVGALTVEKIRISMTDYCNFLICIPPEPIQSEFILPNGKGRLLIAMSISDSEMNYAIENGQTKLLELFISNGIPLISDLNREPII</sequence>
<evidence type="ECO:0000313" key="2">
    <source>
        <dbReference type="EMBL" id="KNY29972.1"/>
    </source>
</evidence>